<dbReference type="PANTHER" id="PTHR44591:SF3">
    <property type="entry name" value="RESPONSE REGULATORY DOMAIN-CONTAINING PROTEIN"/>
    <property type="match status" value="1"/>
</dbReference>
<feature type="domain" description="Response regulatory" evidence="7">
    <location>
        <begin position="11"/>
        <end position="123"/>
    </location>
</feature>
<dbReference type="Gene3D" id="3.40.50.2300">
    <property type="match status" value="1"/>
</dbReference>
<evidence type="ECO:0000256" key="1">
    <source>
        <dbReference type="ARBA" id="ARBA00022553"/>
    </source>
</evidence>
<dbReference type="Pfam" id="PF00072">
    <property type="entry name" value="Response_reg"/>
    <property type="match status" value="1"/>
</dbReference>
<dbReference type="InterPro" id="IPR001789">
    <property type="entry name" value="Sig_transdc_resp-reg_receiver"/>
</dbReference>
<feature type="modified residue" description="4-aspartylphosphate" evidence="6">
    <location>
        <position position="60"/>
    </location>
</feature>
<evidence type="ECO:0000256" key="5">
    <source>
        <dbReference type="ARBA" id="ARBA00023163"/>
    </source>
</evidence>
<evidence type="ECO:0000256" key="6">
    <source>
        <dbReference type="PROSITE-ProRule" id="PRU00169"/>
    </source>
</evidence>
<evidence type="ECO:0000256" key="3">
    <source>
        <dbReference type="ARBA" id="ARBA00023015"/>
    </source>
</evidence>
<dbReference type="SUPFAM" id="SSF52172">
    <property type="entry name" value="CheY-like"/>
    <property type="match status" value="1"/>
</dbReference>
<comment type="caution">
    <text evidence="8">The sequence shown here is derived from an EMBL/GenBank/DDBJ whole genome shotgun (WGS) entry which is preliminary data.</text>
</comment>
<evidence type="ECO:0000256" key="2">
    <source>
        <dbReference type="ARBA" id="ARBA00023012"/>
    </source>
</evidence>
<gene>
    <name evidence="8" type="ORF">GGD69_004301</name>
</gene>
<evidence type="ECO:0000256" key="4">
    <source>
        <dbReference type="ARBA" id="ARBA00023125"/>
    </source>
</evidence>
<evidence type="ECO:0000313" key="8">
    <source>
        <dbReference type="EMBL" id="MBB6203423.1"/>
    </source>
</evidence>
<dbReference type="EMBL" id="JACIIK010000007">
    <property type="protein sequence ID" value="MBB6203423.1"/>
    <property type="molecule type" value="Genomic_DNA"/>
</dbReference>
<dbReference type="SMART" id="SM00448">
    <property type="entry name" value="REC"/>
    <property type="match status" value="1"/>
</dbReference>
<dbReference type="RefSeq" id="WP_042337216.1">
    <property type="nucleotide sequence ID" value="NZ_JACIII010000007.1"/>
</dbReference>
<dbReference type="AlphaFoldDB" id="A0AAW3UYJ9"/>
<keyword evidence="3" id="KW-0805">Transcription regulation</keyword>
<dbReference type="FunFam" id="3.40.50.2300:FF:000001">
    <property type="entry name" value="DNA-binding response regulator PhoB"/>
    <property type="match status" value="1"/>
</dbReference>
<dbReference type="GO" id="GO:0000160">
    <property type="term" value="P:phosphorelay signal transduction system"/>
    <property type="evidence" value="ECO:0007669"/>
    <property type="project" value="UniProtKB-KW"/>
</dbReference>
<dbReference type="PANTHER" id="PTHR44591">
    <property type="entry name" value="STRESS RESPONSE REGULATOR PROTEIN 1"/>
    <property type="match status" value="1"/>
</dbReference>
<protein>
    <submittedName>
        <fullName evidence="8">CheY-like chemotaxis protein</fullName>
    </submittedName>
</protein>
<dbReference type="PROSITE" id="PS50110">
    <property type="entry name" value="RESPONSE_REGULATORY"/>
    <property type="match status" value="1"/>
</dbReference>
<name>A0AAW3UYJ9_9BURK</name>
<organism evidence="8 9">
    <name type="scientific">Paraburkholderia fungorum</name>
    <dbReference type="NCBI Taxonomy" id="134537"/>
    <lineage>
        <taxon>Bacteria</taxon>
        <taxon>Pseudomonadati</taxon>
        <taxon>Pseudomonadota</taxon>
        <taxon>Betaproteobacteria</taxon>
        <taxon>Burkholderiales</taxon>
        <taxon>Burkholderiaceae</taxon>
        <taxon>Paraburkholderia</taxon>
    </lineage>
</organism>
<reference evidence="8 9" key="1">
    <citation type="submission" date="2020-08" db="EMBL/GenBank/DDBJ databases">
        <title>Genomic Encyclopedia of Type Strains, Phase IV (KMG-V): Genome sequencing to study the core and pangenomes of soil and plant-associated prokaryotes.</title>
        <authorList>
            <person name="Whitman W."/>
        </authorList>
    </citation>
    <scope>NUCLEOTIDE SEQUENCE [LARGE SCALE GENOMIC DNA]</scope>
    <source>
        <strain evidence="8 9">SEMIA 4013</strain>
    </source>
</reference>
<proteinExistence type="predicted"/>
<dbReference type="Proteomes" id="UP000518681">
    <property type="component" value="Unassembled WGS sequence"/>
</dbReference>
<dbReference type="CDD" id="cd17574">
    <property type="entry name" value="REC_OmpR"/>
    <property type="match status" value="1"/>
</dbReference>
<dbReference type="InterPro" id="IPR050595">
    <property type="entry name" value="Bact_response_regulator"/>
</dbReference>
<keyword evidence="5" id="KW-0804">Transcription</keyword>
<evidence type="ECO:0000259" key="7">
    <source>
        <dbReference type="PROSITE" id="PS50110"/>
    </source>
</evidence>
<evidence type="ECO:0000313" key="9">
    <source>
        <dbReference type="Proteomes" id="UP000518681"/>
    </source>
</evidence>
<keyword evidence="2" id="KW-0902">Two-component regulatory system</keyword>
<dbReference type="GO" id="GO:0003677">
    <property type="term" value="F:DNA binding"/>
    <property type="evidence" value="ECO:0007669"/>
    <property type="project" value="UniProtKB-KW"/>
</dbReference>
<keyword evidence="1 6" id="KW-0597">Phosphoprotein</keyword>
<sequence length="137" mass="15184">MSGWKCENPATILLVDDDPKILRPLQMLVEFEGYRVVTASDGAAALVVAAAQCPDVIVTDWMMPRIDGIELCRRLKSDCATVDTPVVMLSAALPPQQTERLWDVFLLKPTPVNGLLHAIRSRRERAQSGAYIRVPLE</sequence>
<accession>A0AAW3UYJ9</accession>
<keyword evidence="4" id="KW-0238">DNA-binding</keyword>
<dbReference type="InterPro" id="IPR011006">
    <property type="entry name" value="CheY-like_superfamily"/>
</dbReference>